<name>A0A1Q2MFF7_9BACT</name>
<accession>A0A1Q2MFF7</accession>
<dbReference type="Proteomes" id="UP000188181">
    <property type="component" value="Chromosome"/>
</dbReference>
<reference evidence="2" key="1">
    <citation type="submission" date="2017-02" db="EMBL/GenBank/DDBJ databases">
        <title>Comparative genomics and description of representatives of a novel lineage of planctomycetes thriving in anoxic sediments.</title>
        <authorList>
            <person name="Spring S."/>
            <person name="Bunk B."/>
            <person name="Sproer C."/>
        </authorList>
    </citation>
    <scope>NUCLEOTIDE SEQUENCE [LARGE SCALE GENOMIC DNA]</scope>
    <source>
        <strain evidence="2">SM-Chi-D1</strain>
    </source>
</reference>
<gene>
    <name evidence="1" type="ORF">SMSP2_01805</name>
</gene>
<proteinExistence type="predicted"/>
<sequence length="109" mass="12524">MDVIKIKDNNSVTGCGIYIEQISCDEILFLEDLVQKLGFCRDLRYEQRSLKLASGLNSKDVKTRTYSMDSSHFSYIFLTTNRCVSICWSCANLSGYDLISMYFSELDMN</sequence>
<evidence type="ECO:0000313" key="2">
    <source>
        <dbReference type="Proteomes" id="UP000188181"/>
    </source>
</evidence>
<dbReference type="AlphaFoldDB" id="A0A1Q2MFF7"/>
<keyword evidence="2" id="KW-1185">Reference proteome</keyword>
<dbReference type="EMBL" id="CP019646">
    <property type="protein sequence ID" value="AQQ71431.1"/>
    <property type="molecule type" value="Genomic_DNA"/>
</dbReference>
<organism evidence="1 2">
    <name type="scientific">Limihaloglobus sulfuriphilus</name>
    <dbReference type="NCBI Taxonomy" id="1851148"/>
    <lineage>
        <taxon>Bacteria</taxon>
        <taxon>Pseudomonadati</taxon>
        <taxon>Planctomycetota</taxon>
        <taxon>Phycisphaerae</taxon>
        <taxon>Sedimentisphaerales</taxon>
        <taxon>Sedimentisphaeraceae</taxon>
        <taxon>Limihaloglobus</taxon>
    </lineage>
</organism>
<evidence type="ECO:0000313" key="1">
    <source>
        <dbReference type="EMBL" id="AQQ71431.1"/>
    </source>
</evidence>
<dbReference type="KEGG" id="pbas:SMSP2_01805"/>
<protein>
    <submittedName>
        <fullName evidence="1">Uncharacterized protein</fullName>
    </submittedName>
</protein>